<dbReference type="AlphaFoldDB" id="A0A5B9XWG5"/>
<dbReference type="SMART" id="SM01382">
    <property type="entry name" value="Ribosomal_L2_C"/>
    <property type="match status" value="1"/>
</dbReference>
<dbReference type="InterPro" id="IPR012340">
    <property type="entry name" value="NA-bd_OB-fold"/>
</dbReference>
<gene>
    <name evidence="7" type="primary">rpl2</name>
</gene>
<dbReference type="InterPro" id="IPR014722">
    <property type="entry name" value="Rib_uL2_dom2"/>
</dbReference>
<dbReference type="FunFam" id="4.10.950.10:FF:000001">
    <property type="entry name" value="50S ribosomal protein L2"/>
    <property type="match status" value="1"/>
</dbReference>
<accession>A0A5B9XWG5</accession>
<evidence type="ECO:0000256" key="1">
    <source>
        <dbReference type="ARBA" id="ARBA00005636"/>
    </source>
</evidence>
<sequence length="253" mass="28272">MILYSNIKKKLIIFKKIKYGRNFSGKKVLSGRCAGSKKKLRNIDFFYAKNGVLSSKAQILDFVYDPYRLIDLALIFYKNGCLINTYRYILKANIYKINDIIEFGELASLREGNLVPLYKVNNGSLVSNIEIYPGSGAKYIRSGGSKGKLLSKGIKYCVIKLPSNKLVYISVNCFGILGSLDVPRVIVNKNAGYSKWKGRRPHVRGSAMNPVDHPHGGGEGKTSIGRCGPYSPWGKLCFGKKTVFTKKNRIKVI</sequence>
<dbReference type="PROSITE" id="PS00467">
    <property type="entry name" value="RIBOSOMAL_L2"/>
    <property type="match status" value="1"/>
</dbReference>
<keyword evidence="3" id="KW-0687">Ribonucleoprotein</keyword>
<name>A0A5B9XWG5_9ALVE</name>
<dbReference type="InterPro" id="IPR022669">
    <property type="entry name" value="Ribosomal_uL2_C"/>
</dbReference>
<dbReference type="InterPro" id="IPR005880">
    <property type="entry name" value="Ribosomal_uL2_bac/org-type"/>
</dbReference>
<keyword evidence="2 7" id="KW-0689">Ribosomal protein</keyword>
<dbReference type="GO" id="GO:0003723">
    <property type="term" value="F:RNA binding"/>
    <property type="evidence" value="ECO:0007669"/>
    <property type="project" value="InterPro"/>
</dbReference>
<feature type="domain" description="Large ribosomal subunit protein uL2 RNA-binding" evidence="6">
    <location>
        <begin position="20"/>
        <end position="103"/>
    </location>
</feature>
<feature type="region of interest" description="Disordered" evidence="4">
    <location>
        <begin position="198"/>
        <end position="222"/>
    </location>
</feature>
<dbReference type="EMBL" id="MK962129">
    <property type="protein sequence ID" value="QEH58575.1"/>
    <property type="molecule type" value="Genomic_DNA"/>
</dbReference>
<dbReference type="Gene3D" id="4.10.950.10">
    <property type="entry name" value="Ribosomal protein L2, domain 3"/>
    <property type="match status" value="1"/>
</dbReference>
<comment type="similarity">
    <text evidence="1">Belongs to the universal ribosomal protein uL2 family.</text>
</comment>
<dbReference type="InterPro" id="IPR002171">
    <property type="entry name" value="Ribosomal_uL2"/>
</dbReference>
<dbReference type="GO" id="GO:0005762">
    <property type="term" value="C:mitochondrial large ribosomal subunit"/>
    <property type="evidence" value="ECO:0007669"/>
    <property type="project" value="TreeGrafter"/>
</dbReference>
<dbReference type="InterPro" id="IPR022671">
    <property type="entry name" value="Ribosomal_uL2_CS"/>
</dbReference>
<dbReference type="InterPro" id="IPR014726">
    <property type="entry name" value="Ribosomal_uL2_dom3"/>
</dbReference>
<dbReference type="GO" id="GO:0032543">
    <property type="term" value="P:mitochondrial translation"/>
    <property type="evidence" value="ECO:0007669"/>
    <property type="project" value="TreeGrafter"/>
</dbReference>
<dbReference type="InterPro" id="IPR008991">
    <property type="entry name" value="Translation_prot_SH3-like_sf"/>
</dbReference>
<dbReference type="SUPFAM" id="SSF50104">
    <property type="entry name" value="Translation proteins SH3-like domain"/>
    <property type="match status" value="1"/>
</dbReference>
<evidence type="ECO:0000259" key="5">
    <source>
        <dbReference type="SMART" id="SM01382"/>
    </source>
</evidence>
<evidence type="ECO:0000259" key="6">
    <source>
        <dbReference type="SMART" id="SM01383"/>
    </source>
</evidence>
<evidence type="ECO:0000256" key="2">
    <source>
        <dbReference type="ARBA" id="ARBA00022980"/>
    </source>
</evidence>
<dbReference type="Gene3D" id="2.40.50.140">
    <property type="entry name" value="Nucleic acid-binding proteins"/>
    <property type="match status" value="1"/>
</dbReference>
<dbReference type="NCBIfam" id="TIGR01171">
    <property type="entry name" value="rplB_bact"/>
    <property type="match status" value="1"/>
</dbReference>
<organism evidence="7">
    <name type="scientific">Piridium sociabile</name>
    <dbReference type="NCBI Taxonomy" id="2570542"/>
    <lineage>
        <taxon>Eukaryota</taxon>
        <taxon>Sar</taxon>
        <taxon>Alveolata</taxon>
        <taxon>Colpodellida</taxon>
        <taxon>Vitrellaceae</taxon>
        <taxon>Piridium</taxon>
    </lineage>
</organism>
<evidence type="ECO:0000256" key="3">
    <source>
        <dbReference type="ARBA" id="ARBA00023274"/>
    </source>
</evidence>
<evidence type="ECO:0000313" key="7">
    <source>
        <dbReference type="EMBL" id="QEH58575.1"/>
    </source>
</evidence>
<dbReference type="GO" id="GO:0016740">
    <property type="term" value="F:transferase activity"/>
    <property type="evidence" value="ECO:0007669"/>
    <property type="project" value="InterPro"/>
</dbReference>
<dbReference type="PANTHER" id="PTHR13691">
    <property type="entry name" value="RIBOSOMAL PROTEIN L2"/>
    <property type="match status" value="1"/>
</dbReference>
<feature type="domain" description="Large ribosomal subunit protein uL2 C-terminal" evidence="5">
    <location>
        <begin position="109"/>
        <end position="236"/>
    </location>
</feature>
<dbReference type="InterPro" id="IPR022666">
    <property type="entry name" value="Ribosomal_uL2_RNA-bd_dom"/>
</dbReference>
<reference evidence="7" key="1">
    <citation type="journal article" date="2019" name="Curr. Biol.">
        <title>Multiple Independent Origins of Apicomplexan-Like Parasites.</title>
        <authorList>
            <person name="Mathur V."/>
            <person name="Kolisko M."/>
            <person name="Hehenberger E."/>
            <person name="Irwin N.A.T."/>
            <person name="Leander B.S."/>
            <person name="Kristmundsson A."/>
            <person name="Freeman M.A."/>
            <person name="Keeling P.J."/>
        </authorList>
    </citation>
    <scope>NUCLEOTIDE SEQUENCE</scope>
</reference>
<dbReference type="SMART" id="SM01383">
    <property type="entry name" value="Ribosomal_L2"/>
    <property type="match status" value="1"/>
</dbReference>
<dbReference type="PANTHER" id="PTHR13691:SF5">
    <property type="entry name" value="LARGE RIBOSOMAL SUBUNIT PROTEIN UL2M"/>
    <property type="match status" value="1"/>
</dbReference>
<dbReference type="SUPFAM" id="SSF50249">
    <property type="entry name" value="Nucleic acid-binding proteins"/>
    <property type="match status" value="1"/>
</dbReference>
<dbReference type="Pfam" id="PF00181">
    <property type="entry name" value="Ribosomal_L2_N"/>
    <property type="match status" value="1"/>
</dbReference>
<proteinExistence type="inferred from homology"/>
<dbReference type="Pfam" id="PF03947">
    <property type="entry name" value="Ribosomal_L2_C"/>
    <property type="match status" value="1"/>
</dbReference>
<protein>
    <submittedName>
        <fullName evidence="7">Ribosomal protein L2</fullName>
    </submittedName>
</protein>
<evidence type="ECO:0000256" key="4">
    <source>
        <dbReference type="SAM" id="MobiDB-lite"/>
    </source>
</evidence>
<dbReference type="GO" id="GO:0003735">
    <property type="term" value="F:structural constituent of ribosome"/>
    <property type="evidence" value="ECO:0007669"/>
    <property type="project" value="InterPro"/>
</dbReference>
<dbReference type="Gene3D" id="2.30.30.30">
    <property type="match status" value="1"/>
</dbReference>
<dbReference type="PIRSF" id="PIRSF002158">
    <property type="entry name" value="Ribosomal_L2"/>
    <property type="match status" value="1"/>
</dbReference>